<dbReference type="AlphaFoldDB" id="A0A871R678"/>
<dbReference type="GO" id="GO:0008270">
    <property type="term" value="F:zinc ion binding"/>
    <property type="evidence" value="ECO:0007669"/>
    <property type="project" value="UniProtKB-KW"/>
</dbReference>
<dbReference type="SUPFAM" id="SSF57903">
    <property type="entry name" value="FYVE/PHD zinc finger"/>
    <property type="match status" value="2"/>
</dbReference>
<evidence type="ECO:0000256" key="7">
    <source>
        <dbReference type="SAM" id="Coils"/>
    </source>
</evidence>
<keyword evidence="5" id="KW-0234">DNA repair</keyword>
<dbReference type="Gene3D" id="3.30.40.10">
    <property type="entry name" value="Zinc/RING finger domain, C3HC4 (zinc finger)"/>
    <property type="match status" value="2"/>
</dbReference>
<evidence type="ECO:0000313" key="10">
    <source>
        <dbReference type="EMBL" id="QOU20274.1"/>
    </source>
</evidence>
<evidence type="ECO:0000313" key="11">
    <source>
        <dbReference type="Proteomes" id="UP000663131"/>
    </source>
</evidence>
<dbReference type="CDD" id="cd15737">
    <property type="entry name" value="FYVE2_Vac1p_like"/>
    <property type="match status" value="1"/>
</dbReference>
<protein>
    <recommendedName>
        <fullName evidence="9">FYVE-type domain-containing protein</fullName>
    </recommendedName>
</protein>
<dbReference type="InterPro" id="IPR021565">
    <property type="entry name" value="Rbsn_Rab-bd"/>
</dbReference>
<feature type="compositionally biased region" description="Low complexity" evidence="8">
    <location>
        <begin position="132"/>
        <end position="151"/>
    </location>
</feature>
<dbReference type="InterPro" id="IPR013083">
    <property type="entry name" value="Znf_RING/FYVE/PHD"/>
</dbReference>
<dbReference type="InterPro" id="IPR017455">
    <property type="entry name" value="Znf_FYVE-rel"/>
</dbReference>
<name>A0A871R678_DEKBR</name>
<dbReference type="SMART" id="SM00734">
    <property type="entry name" value="ZnF_Rad18"/>
    <property type="match status" value="1"/>
</dbReference>
<feature type="region of interest" description="Disordered" evidence="8">
    <location>
        <begin position="1"/>
        <end position="36"/>
    </location>
</feature>
<dbReference type="GO" id="GO:0032266">
    <property type="term" value="F:phosphatidylinositol-3-phosphate binding"/>
    <property type="evidence" value="ECO:0007669"/>
    <property type="project" value="UniProtKB-ARBA"/>
</dbReference>
<feature type="domain" description="FYVE-type" evidence="9">
    <location>
        <begin position="311"/>
        <end position="401"/>
    </location>
</feature>
<reference evidence="10" key="2">
    <citation type="journal article" name="BMC Genomics">
        <title>New genome assemblies reveal patterns of domestication and adaptation across Brettanomyces (Dekkera) species.</title>
        <authorList>
            <person name="Roach M.J."/>
            <person name="Borneman A.R."/>
        </authorList>
    </citation>
    <scope>NUCLEOTIDE SEQUENCE</scope>
    <source>
        <strain evidence="10">UCD 2041</strain>
    </source>
</reference>
<feature type="coiled-coil region" evidence="7">
    <location>
        <begin position="561"/>
        <end position="588"/>
    </location>
</feature>
<reference evidence="10" key="1">
    <citation type="submission" date="2020-10" db="EMBL/GenBank/DDBJ databases">
        <authorList>
            <person name="Palmer J.M."/>
        </authorList>
    </citation>
    <scope>NUCLEOTIDE SEQUENCE</scope>
    <source>
        <strain evidence="10">UCD 2041</strain>
    </source>
</reference>
<keyword evidence="3 6" id="KW-0863">Zinc-finger</keyword>
<feature type="region of interest" description="Disordered" evidence="8">
    <location>
        <begin position="83"/>
        <end position="109"/>
    </location>
</feature>
<dbReference type="PANTHER" id="PTHR13510">
    <property type="entry name" value="FYVE-FINGER-CONTAINING RAB5 EFFECTOR PROTEIN RABENOSYN-5-RELATED"/>
    <property type="match status" value="1"/>
</dbReference>
<evidence type="ECO:0000256" key="5">
    <source>
        <dbReference type="ARBA" id="ARBA00023204"/>
    </source>
</evidence>
<dbReference type="Pfam" id="PF11464">
    <property type="entry name" value="Rbsn"/>
    <property type="match status" value="1"/>
</dbReference>
<keyword evidence="1" id="KW-0479">Metal-binding</keyword>
<proteinExistence type="predicted"/>
<dbReference type="SMART" id="SM00064">
    <property type="entry name" value="FYVE"/>
    <property type="match status" value="2"/>
</dbReference>
<dbReference type="PROSITE" id="PS50178">
    <property type="entry name" value="ZF_FYVE"/>
    <property type="match status" value="1"/>
</dbReference>
<dbReference type="KEGG" id="bbrx:BRETT_004928"/>
<dbReference type="GO" id="GO:0006281">
    <property type="term" value="P:DNA repair"/>
    <property type="evidence" value="ECO:0007669"/>
    <property type="project" value="UniProtKB-KW"/>
</dbReference>
<gene>
    <name evidence="10" type="ORF">BRETT_004928</name>
</gene>
<feature type="region of interest" description="Disordered" evidence="8">
    <location>
        <begin position="132"/>
        <end position="173"/>
    </location>
</feature>
<dbReference type="Proteomes" id="UP000663131">
    <property type="component" value="Chromosome 7"/>
</dbReference>
<dbReference type="GO" id="GO:0003677">
    <property type="term" value="F:DNA binding"/>
    <property type="evidence" value="ECO:0007669"/>
    <property type="project" value="InterPro"/>
</dbReference>
<dbReference type="PROSITE" id="PS00028">
    <property type="entry name" value="ZINC_FINGER_C2H2_1"/>
    <property type="match status" value="1"/>
</dbReference>
<dbReference type="GeneID" id="64576851"/>
<dbReference type="InterPro" id="IPR052727">
    <property type="entry name" value="Rab4/Rab5_effector"/>
</dbReference>
<dbReference type="InterPro" id="IPR013087">
    <property type="entry name" value="Znf_C2H2_type"/>
</dbReference>
<evidence type="ECO:0000256" key="1">
    <source>
        <dbReference type="ARBA" id="ARBA00022723"/>
    </source>
</evidence>
<keyword evidence="7" id="KW-0175">Coiled coil</keyword>
<sequence>MIKRRVLGVQNSDSVSGKKSNVGSSSDDRVDNNNDEGTIKQAKANIGTIESHVSDMQGSTEILCPICSEKMLTLTQLNQHLDDEHSLDSDNNGDSGEIVEDKKDGPETIGIQADLGNWVKKSIIESFIGSSEGNMSARSSNPNSSSTSLNSEILPKTGKRKISIPRSHWQKSTGDDYCQYSHCNRKLGLKNGLVNCRKCGKLFCDWHTMYRMKLNKELKSDPTHGLWCRVCIECFTGRPCWNQPNTGKEHDLTSSYRKIRSTKSDLSSLSNLNLENRLFKLVDYLKMVDDGKMSYNEYVVREKELVPWNEGSSSNACSVCHKKFTFFLRRHHCRICGLAVCDDVNLGCSMAVPIDIIAQLLDITLPDEVSNSRNLDAGFPKSSMVKSMSIRMCIKCKRVLFGKRLSHRDEIRLARSEFVLTYTKFRALTGVIDNVKKGTDDSKLINYFSQIEQMVKQFGQRTKQMEKSGDDGQSEIRICESLQAMMIGYIQENMPRLRSIQKKKINEEKLLKARQKEAKGNVTSSDAKKLTLKEIRLKREKLMVLMEQKYTIENLHERYKKQRKFDDLQALDDNLKDLNKEIDAIHQEIGSEGFN</sequence>
<evidence type="ECO:0000256" key="6">
    <source>
        <dbReference type="PROSITE-ProRule" id="PRU00091"/>
    </source>
</evidence>
<accession>A0A871R678</accession>
<keyword evidence="4" id="KW-0862">Zinc</keyword>
<feature type="compositionally biased region" description="Low complexity" evidence="8">
    <location>
        <begin position="11"/>
        <end position="25"/>
    </location>
</feature>
<dbReference type="InterPro" id="IPR036531">
    <property type="entry name" value="Rbsn_Rab-bd_sf"/>
</dbReference>
<dbReference type="InterPro" id="IPR011011">
    <property type="entry name" value="Znf_FYVE_PHD"/>
</dbReference>
<evidence type="ECO:0000256" key="3">
    <source>
        <dbReference type="ARBA" id="ARBA00022771"/>
    </source>
</evidence>
<dbReference type="OrthoDB" id="166134at2759"/>
<dbReference type="InterPro" id="IPR000306">
    <property type="entry name" value="Znf_FYVE"/>
</dbReference>
<evidence type="ECO:0000256" key="2">
    <source>
        <dbReference type="ARBA" id="ARBA00022763"/>
    </source>
</evidence>
<dbReference type="PANTHER" id="PTHR13510:SF44">
    <property type="entry name" value="RABENOSYN-5"/>
    <property type="match status" value="1"/>
</dbReference>
<keyword evidence="2" id="KW-0227">DNA damage</keyword>
<dbReference type="Pfam" id="PF01363">
    <property type="entry name" value="FYVE"/>
    <property type="match status" value="1"/>
</dbReference>
<evidence type="ECO:0000259" key="9">
    <source>
        <dbReference type="PROSITE" id="PS50178"/>
    </source>
</evidence>
<dbReference type="EMBL" id="CP063135">
    <property type="protein sequence ID" value="QOU20274.1"/>
    <property type="molecule type" value="Genomic_DNA"/>
</dbReference>
<dbReference type="RefSeq" id="XP_041136767.1">
    <property type="nucleotide sequence ID" value="XM_041283415.1"/>
</dbReference>
<evidence type="ECO:0000256" key="4">
    <source>
        <dbReference type="ARBA" id="ARBA00022833"/>
    </source>
</evidence>
<dbReference type="SUPFAM" id="SSF140125">
    <property type="entry name" value="Rabenosyn-5 Rab-binding domain-like"/>
    <property type="match status" value="1"/>
</dbReference>
<dbReference type="InterPro" id="IPR006642">
    <property type="entry name" value="Rad18_UBZ4"/>
</dbReference>
<dbReference type="CDD" id="cd15761">
    <property type="entry name" value="FYVE1_Vac1p_like"/>
    <property type="match status" value="1"/>
</dbReference>
<organism evidence="10 11">
    <name type="scientific">Dekkera bruxellensis</name>
    <name type="common">Brettanomyces custersii</name>
    <dbReference type="NCBI Taxonomy" id="5007"/>
    <lineage>
        <taxon>Eukaryota</taxon>
        <taxon>Fungi</taxon>
        <taxon>Dikarya</taxon>
        <taxon>Ascomycota</taxon>
        <taxon>Saccharomycotina</taxon>
        <taxon>Pichiomycetes</taxon>
        <taxon>Pichiales</taxon>
        <taxon>Pichiaceae</taxon>
        <taxon>Brettanomyces</taxon>
    </lineage>
</organism>
<evidence type="ECO:0000256" key="8">
    <source>
        <dbReference type="SAM" id="MobiDB-lite"/>
    </source>
</evidence>